<keyword evidence="3" id="KW-1185">Reference proteome</keyword>
<dbReference type="Gramene" id="Pp3c2_10110V3.1">
    <property type="protein sequence ID" value="PAC:32936889.CDS.1"/>
    <property type="gene ID" value="Pp3c2_10110"/>
</dbReference>
<name>A0A2K1L0W7_PHYPA</name>
<dbReference type="EnsemblPlants" id="Pp3c2_10110V3.1">
    <property type="protein sequence ID" value="PAC:32936889.CDS.1"/>
    <property type="gene ID" value="Pp3c2_10110"/>
</dbReference>
<dbReference type="Proteomes" id="UP000006727">
    <property type="component" value="Chromosome 2"/>
</dbReference>
<sequence length="55" mass="6538">MKYTVCYKLVLRNVVNEKYNKDVNLMTKIKSGSSSLFQLRFVVRMIQFGQKFVPF</sequence>
<reference evidence="1 3" key="2">
    <citation type="journal article" date="2018" name="Plant J.">
        <title>The Physcomitrella patens chromosome-scale assembly reveals moss genome structure and evolution.</title>
        <authorList>
            <person name="Lang D."/>
            <person name="Ullrich K.K."/>
            <person name="Murat F."/>
            <person name="Fuchs J."/>
            <person name="Jenkins J."/>
            <person name="Haas F.B."/>
            <person name="Piednoel M."/>
            <person name="Gundlach H."/>
            <person name="Van Bel M."/>
            <person name="Meyberg R."/>
            <person name="Vives C."/>
            <person name="Morata J."/>
            <person name="Symeonidi A."/>
            <person name="Hiss M."/>
            <person name="Muchero W."/>
            <person name="Kamisugi Y."/>
            <person name="Saleh O."/>
            <person name="Blanc G."/>
            <person name="Decker E.L."/>
            <person name="van Gessel N."/>
            <person name="Grimwood J."/>
            <person name="Hayes R.D."/>
            <person name="Graham S.W."/>
            <person name="Gunter L.E."/>
            <person name="McDaniel S.F."/>
            <person name="Hoernstein S.N.W."/>
            <person name="Larsson A."/>
            <person name="Li F.W."/>
            <person name="Perroud P.F."/>
            <person name="Phillips J."/>
            <person name="Ranjan P."/>
            <person name="Rokshar D.S."/>
            <person name="Rothfels C.J."/>
            <person name="Schneider L."/>
            <person name="Shu S."/>
            <person name="Stevenson D.W."/>
            <person name="Thummler F."/>
            <person name="Tillich M."/>
            <person name="Villarreal Aguilar J.C."/>
            <person name="Widiez T."/>
            <person name="Wong G.K."/>
            <person name="Wymore A."/>
            <person name="Zhang Y."/>
            <person name="Zimmer A.D."/>
            <person name="Quatrano R.S."/>
            <person name="Mayer K.F.X."/>
            <person name="Goodstein D."/>
            <person name="Casacuberta J.M."/>
            <person name="Vandepoele K."/>
            <person name="Reski R."/>
            <person name="Cuming A.C."/>
            <person name="Tuskan G.A."/>
            <person name="Maumus F."/>
            <person name="Salse J."/>
            <person name="Schmutz J."/>
            <person name="Rensing S.A."/>
        </authorList>
    </citation>
    <scope>NUCLEOTIDE SEQUENCE [LARGE SCALE GENOMIC DNA]</scope>
    <source>
        <strain evidence="2 3">cv. Gransden 2004</strain>
    </source>
</reference>
<protein>
    <submittedName>
        <fullName evidence="1 2">Uncharacterized protein</fullName>
    </submittedName>
</protein>
<gene>
    <name evidence="1" type="ORF">PHYPA_002471</name>
</gene>
<evidence type="ECO:0000313" key="2">
    <source>
        <dbReference type="EnsemblPlants" id="PAC:32936889.CDS.1"/>
    </source>
</evidence>
<proteinExistence type="predicted"/>
<dbReference type="Gramene" id="Pp3c2_10110V3.2">
    <property type="protein sequence ID" value="PAC:32936890.CDS.1"/>
    <property type="gene ID" value="Pp3c2_10110"/>
</dbReference>
<organism evidence="1">
    <name type="scientific">Physcomitrium patens</name>
    <name type="common">Spreading-leaved earth moss</name>
    <name type="synonym">Physcomitrella patens</name>
    <dbReference type="NCBI Taxonomy" id="3218"/>
    <lineage>
        <taxon>Eukaryota</taxon>
        <taxon>Viridiplantae</taxon>
        <taxon>Streptophyta</taxon>
        <taxon>Embryophyta</taxon>
        <taxon>Bryophyta</taxon>
        <taxon>Bryophytina</taxon>
        <taxon>Bryopsida</taxon>
        <taxon>Funariidae</taxon>
        <taxon>Funariales</taxon>
        <taxon>Funariaceae</taxon>
        <taxon>Physcomitrium</taxon>
    </lineage>
</organism>
<dbReference type="AlphaFoldDB" id="A0A2K1L0W7"/>
<dbReference type="EnsemblPlants" id="Pp3c2_10110V3.2">
    <property type="protein sequence ID" value="PAC:32936890.CDS.1"/>
    <property type="gene ID" value="Pp3c2_10110"/>
</dbReference>
<dbReference type="EMBL" id="ABEU02000002">
    <property type="protein sequence ID" value="PNR59679.1"/>
    <property type="molecule type" value="Genomic_DNA"/>
</dbReference>
<evidence type="ECO:0000313" key="3">
    <source>
        <dbReference type="Proteomes" id="UP000006727"/>
    </source>
</evidence>
<reference evidence="1 3" key="1">
    <citation type="journal article" date="2008" name="Science">
        <title>The Physcomitrella genome reveals evolutionary insights into the conquest of land by plants.</title>
        <authorList>
            <person name="Rensing S."/>
            <person name="Lang D."/>
            <person name="Zimmer A."/>
            <person name="Terry A."/>
            <person name="Salamov A."/>
            <person name="Shapiro H."/>
            <person name="Nishiyama T."/>
            <person name="Perroud P.-F."/>
            <person name="Lindquist E."/>
            <person name="Kamisugi Y."/>
            <person name="Tanahashi T."/>
            <person name="Sakakibara K."/>
            <person name="Fujita T."/>
            <person name="Oishi K."/>
            <person name="Shin-I T."/>
            <person name="Kuroki Y."/>
            <person name="Toyoda A."/>
            <person name="Suzuki Y."/>
            <person name="Hashimoto A."/>
            <person name="Yamaguchi K."/>
            <person name="Sugano A."/>
            <person name="Kohara Y."/>
            <person name="Fujiyama A."/>
            <person name="Anterola A."/>
            <person name="Aoki S."/>
            <person name="Ashton N."/>
            <person name="Barbazuk W.B."/>
            <person name="Barker E."/>
            <person name="Bennetzen J."/>
            <person name="Bezanilla M."/>
            <person name="Blankenship R."/>
            <person name="Cho S.H."/>
            <person name="Dutcher S."/>
            <person name="Estelle M."/>
            <person name="Fawcett J.A."/>
            <person name="Gundlach H."/>
            <person name="Hanada K."/>
            <person name="Heyl A."/>
            <person name="Hicks K.A."/>
            <person name="Hugh J."/>
            <person name="Lohr M."/>
            <person name="Mayer K."/>
            <person name="Melkozernov A."/>
            <person name="Murata T."/>
            <person name="Nelson D."/>
            <person name="Pils B."/>
            <person name="Prigge M."/>
            <person name="Reiss B."/>
            <person name="Renner T."/>
            <person name="Rombauts S."/>
            <person name="Rushton P."/>
            <person name="Sanderfoot A."/>
            <person name="Schween G."/>
            <person name="Shiu S.-H."/>
            <person name="Stueber K."/>
            <person name="Theodoulou F.L."/>
            <person name="Tu H."/>
            <person name="Van de Peer Y."/>
            <person name="Verrier P.J."/>
            <person name="Waters E."/>
            <person name="Wood A."/>
            <person name="Yang L."/>
            <person name="Cove D."/>
            <person name="Cuming A."/>
            <person name="Hasebe M."/>
            <person name="Lucas S."/>
            <person name="Mishler D.B."/>
            <person name="Reski R."/>
            <person name="Grigoriev I."/>
            <person name="Quatrano R.S."/>
            <person name="Boore J.L."/>
        </authorList>
    </citation>
    <scope>NUCLEOTIDE SEQUENCE [LARGE SCALE GENOMIC DNA]</scope>
    <source>
        <strain evidence="2 3">cv. Gransden 2004</strain>
    </source>
</reference>
<evidence type="ECO:0000313" key="1">
    <source>
        <dbReference type="EMBL" id="PNR59679.1"/>
    </source>
</evidence>
<dbReference type="InParanoid" id="A0A2K1L0W7"/>
<accession>A0A2K1L0W7</accession>
<reference evidence="2" key="3">
    <citation type="submission" date="2020-12" db="UniProtKB">
        <authorList>
            <consortium name="EnsemblPlants"/>
        </authorList>
    </citation>
    <scope>IDENTIFICATION</scope>
</reference>